<dbReference type="InterPro" id="IPR008271">
    <property type="entry name" value="Ser/Thr_kinase_AS"/>
</dbReference>
<protein>
    <recommendedName>
        <fullName evidence="5">Protein kinase domain-containing protein</fullName>
    </recommendedName>
</protein>
<dbReference type="SMART" id="SM00220">
    <property type="entry name" value="S_TKc"/>
    <property type="match status" value="1"/>
</dbReference>
<organism evidence="6 7">
    <name type="scientific">Paramarasmius palmivorus</name>
    <dbReference type="NCBI Taxonomy" id="297713"/>
    <lineage>
        <taxon>Eukaryota</taxon>
        <taxon>Fungi</taxon>
        <taxon>Dikarya</taxon>
        <taxon>Basidiomycota</taxon>
        <taxon>Agaricomycotina</taxon>
        <taxon>Agaricomycetes</taxon>
        <taxon>Agaricomycetidae</taxon>
        <taxon>Agaricales</taxon>
        <taxon>Marasmiineae</taxon>
        <taxon>Marasmiaceae</taxon>
        <taxon>Paramarasmius</taxon>
    </lineage>
</organism>
<gene>
    <name evidence="6" type="ORF">VNI00_009374</name>
</gene>
<evidence type="ECO:0000256" key="1">
    <source>
        <dbReference type="ARBA" id="ARBA00006529"/>
    </source>
</evidence>
<feature type="domain" description="Protein kinase" evidence="5">
    <location>
        <begin position="1"/>
        <end position="172"/>
    </location>
</feature>
<dbReference type="GO" id="GO:0004674">
    <property type="term" value="F:protein serine/threonine kinase activity"/>
    <property type="evidence" value="ECO:0007669"/>
    <property type="project" value="UniProtKB-KW"/>
</dbReference>
<dbReference type="AlphaFoldDB" id="A0AAW0CTL7"/>
<dbReference type="Pfam" id="PF00069">
    <property type="entry name" value="Pkinase"/>
    <property type="match status" value="1"/>
</dbReference>
<evidence type="ECO:0000256" key="2">
    <source>
        <dbReference type="ARBA" id="ARBA00022741"/>
    </source>
</evidence>
<sequence length="740" mass="82409">MIDFAQWIYDIVAGLAYLHSHVPMIVHGDIKGANILVDDSLHCRLADFGLAAMTNESEQVFTSTTTGGVKGSFRWMAPELYQTGDTGLRLRGSSKSSRDMYAYGCTALEIITGRPPFPDLLDAQVMFRVLSGRRPERPQDAWCPNNIWDLIERCWDTNPFRRPSASVVHVFLEQLLASRETSDTAADSETEHMFLPTWDLVDNEEHADDSLTSPLTPVADANKATASQSGLTARDSELPPAYSSIVMPDDPGSIQPWLLDQQMQPKTWTPHTSIEGNDHFDLGRKSPPPPEYQTHHSHKASPNAGDPTDQYTSTATLEDATPHAHHVSSSAMHTTFSDPVLSSPSYNSVTVGDAIVQRTYVPNLADGLAVTIDDTVRVLKTYHDGWALCEDSQQLLGMVPMEILEQTKSKTQDVGIDHGIARSASPNVLVLNSLEPLEEPPEVYCGWLSSLIQPLKRFITPANDFKDYYYDLQEISDTINGSVFLAKARIERISHTFLSKFHQPSVAKQTMVAIRCIFLVPSWTSALEELKHELSTLDGLSHANIHRIDALYIDFLDDSLWIRTELMKCRLSHILELVSKGIILREDAIATATADLVQALGFLRDHNIAHRNVKAENIWVNYDGVLKLGGFSESKCILAGADTWSPGGDRENSWQAPETLGSPGYYDPFKADIWSLGAIIYAFTQKNPALYSPKLDKFQRLCWYLPEDRPDIKSLAQHDFLIRSLSNGRGDLVELIKAHA</sequence>
<dbReference type="InterPro" id="IPR001245">
    <property type="entry name" value="Ser-Thr/Tyr_kinase_cat_dom"/>
</dbReference>
<keyword evidence="3" id="KW-0067">ATP-binding</keyword>
<evidence type="ECO:0000259" key="5">
    <source>
        <dbReference type="PROSITE" id="PS50011"/>
    </source>
</evidence>
<dbReference type="SUPFAM" id="SSF56112">
    <property type="entry name" value="Protein kinase-like (PK-like)"/>
    <property type="match status" value="2"/>
</dbReference>
<comment type="caution">
    <text evidence="6">The sequence shown here is derived from an EMBL/GenBank/DDBJ whole genome shotgun (WGS) entry which is preliminary data.</text>
</comment>
<dbReference type="Pfam" id="PF07714">
    <property type="entry name" value="PK_Tyr_Ser-Thr"/>
    <property type="match status" value="1"/>
</dbReference>
<dbReference type="Gene3D" id="1.10.510.10">
    <property type="entry name" value="Transferase(Phosphotransferase) domain 1"/>
    <property type="match status" value="2"/>
</dbReference>
<feature type="region of interest" description="Disordered" evidence="4">
    <location>
        <begin position="268"/>
        <end position="313"/>
    </location>
</feature>
<dbReference type="InterPro" id="IPR000719">
    <property type="entry name" value="Prot_kinase_dom"/>
</dbReference>
<feature type="region of interest" description="Disordered" evidence="4">
    <location>
        <begin position="206"/>
        <end position="256"/>
    </location>
</feature>
<dbReference type="PROSITE" id="PS00108">
    <property type="entry name" value="PROTEIN_KINASE_ST"/>
    <property type="match status" value="1"/>
</dbReference>
<dbReference type="CDD" id="cd00180">
    <property type="entry name" value="PKc"/>
    <property type="match status" value="1"/>
</dbReference>
<dbReference type="InterPro" id="IPR011009">
    <property type="entry name" value="Kinase-like_dom_sf"/>
</dbReference>
<proteinExistence type="inferred from homology"/>
<dbReference type="Proteomes" id="UP001383192">
    <property type="component" value="Unassembled WGS sequence"/>
</dbReference>
<dbReference type="EMBL" id="JAYKXP010000034">
    <property type="protein sequence ID" value="KAK7041506.1"/>
    <property type="molecule type" value="Genomic_DNA"/>
</dbReference>
<comment type="similarity">
    <text evidence="1">Belongs to the protein kinase superfamily. STE Ser/Thr protein kinase family. MAP kinase kinase kinase subfamily.</text>
</comment>
<dbReference type="InterPro" id="IPR050629">
    <property type="entry name" value="STE20/SPS1-PAK"/>
</dbReference>
<dbReference type="PROSITE" id="PS50011">
    <property type="entry name" value="PROTEIN_KINASE_DOM"/>
    <property type="match status" value="2"/>
</dbReference>
<keyword evidence="2" id="KW-0547">Nucleotide-binding</keyword>
<dbReference type="PANTHER" id="PTHR48012">
    <property type="entry name" value="STERILE20-LIKE KINASE, ISOFORM B-RELATED"/>
    <property type="match status" value="1"/>
</dbReference>
<reference evidence="6 7" key="1">
    <citation type="submission" date="2024-01" db="EMBL/GenBank/DDBJ databases">
        <title>A draft genome for a cacao thread blight-causing isolate of Paramarasmius palmivorus.</title>
        <authorList>
            <person name="Baruah I.K."/>
            <person name="Bukari Y."/>
            <person name="Amoako-Attah I."/>
            <person name="Meinhardt L.W."/>
            <person name="Bailey B.A."/>
            <person name="Cohen S.P."/>
        </authorList>
    </citation>
    <scope>NUCLEOTIDE SEQUENCE [LARGE SCALE GENOMIC DNA]</scope>
    <source>
        <strain evidence="6 7">GH-12</strain>
    </source>
</reference>
<evidence type="ECO:0000313" key="6">
    <source>
        <dbReference type="EMBL" id="KAK7041506.1"/>
    </source>
</evidence>
<name>A0AAW0CTL7_9AGAR</name>
<evidence type="ECO:0000256" key="3">
    <source>
        <dbReference type="ARBA" id="ARBA00022840"/>
    </source>
</evidence>
<dbReference type="InterPro" id="IPR036028">
    <property type="entry name" value="SH3-like_dom_sf"/>
</dbReference>
<evidence type="ECO:0000256" key="4">
    <source>
        <dbReference type="SAM" id="MobiDB-lite"/>
    </source>
</evidence>
<dbReference type="GO" id="GO:0005737">
    <property type="term" value="C:cytoplasm"/>
    <property type="evidence" value="ECO:0007669"/>
    <property type="project" value="TreeGrafter"/>
</dbReference>
<keyword evidence="7" id="KW-1185">Reference proteome</keyword>
<evidence type="ECO:0000313" key="7">
    <source>
        <dbReference type="Proteomes" id="UP001383192"/>
    </source>
</evidence>
<dbReference type="SUPFAM" id="SSF50044">
    <property type="entry name" value="SH3-domain"/>
    <property type="match status" value="1"/>
</dbReference>
<dbReference type="GO" id="GO:0005524">
    <property type="term" value="F:ATP binding"/>
    <property type="evidence" value="ECO:0007669"/>
    <property type="project" value="UniProtKB-KW"/>
</dbReference>
<accession>A0AAW0CTL7</accession>
<feature type="domain" description="Protein kinase" evidence="5">
    <location>
        <begin position="469"/>
        <end position="740"/>
    </location>
</feature>